<dbReference type="Proteomes" id="UP000460272">
    <property type="component" value="Unassembled WGS sequence"/>
</dbReference>
<accession>A0A6P2BQJ0</accession>
<gene>
    <name evidence="2" type="ORF">EAS64_34395</name>
</gene>
<sequence length="340" mass="34158">MGRTGSGGSQMDDVLVLWDIDGTLLNAGGVGRDLYGTVFVQLFGRSLSAYAPMAGRTDRAIILETLTLAGVDEPRRHVDPFIAGLSSQAIAMRTAVAAQGQALPGAAEALAALSSAWSLHPLGFLDPARAAADGGHSGHGGEFGPGDAGVPAIPGPGGSGGSGGSGSAGVALAERLTPDMALATTATMIAKEMPEGIALPSDLPDGLPPAGPSRRVHQSVLTGNVRQLAEVKLDALGLREGLDLCIGAYGEDHEDRTQLVHVARRRAAGVHGRSDDAFEGTATVVIGDTPLDILAALDAGARAVGVATGSFAAADLLAAGAHAVLPDLTDTQLVLQALLS</sequence>
<evidence type="ECO:0000313" key="3">
    <source>
        <dbReference type="Proteomes" id="UP000460272"/>
    </source>
</evidence>
<dbReference type="Gene3D" id="3.40.50.1000">
    <property type="entry name" value="HAD superfamily/HAD-like"/>
    <property type="match status" value="1"/>
</dbReference>
<reference evidence="2 3" key="1">
    <citation type="submission" date="2018-11" db="EMBL/GenBank/DDBJ databases">
        <title>Trebonia kvetii gen.nov., sp.nov., a novel acidophilic actinobacterium, and proposal of the new actinobacterial family Treboniaceae fam. nov.</title>
        <authorList>
            <person name="Rapoport D."/>
            <person name="Sagova-Mareckova M."/>
            <person name="Sedlacek I."/>
            <person name="Provaznik J."/>
            <person name="Kralova S."/>
            <person name="Pavlinic D."/>
            <person name="Benes V."/>
            <person name="Kopecky J."/>
        </authorList>
    </citation>
    <scope>NUCLEOTIDE SEQUENCE [LARGE SCALE GENOMIC DNA]</scope>
    <source>
        <strain evidence="2 3">15Tr583</strain>
    </source>
</reference>
<dbReference type="InterPro" id="IPR023214">
    <property type="entry name" value="HAD_sf"/>
</dbReference>
<feature type="compositionally biased region" description="Gly residues" evidence="1">
    <location>
        <begin position="135"/>
        <end position="147"/>
    </location>
</feature>
<protein>
    <recommendedName>
        <fullName evidence="4">HAD family hydrolase</fullName>
    </recommendedName>
</protein>
<name>A0A6P2BQJ0_9ACTN</name>
<dbReference type="OrthoDB" id="9781769at2"/>
<keyword evidence="3" id="KW-1185">Reference proteome</keyword>
<dbReference type="SUPFAM" id="SSF56784">
    <property type="entry name" value="HAD-like"/>
    <property type="match status" value="1"/>
</dbReference>
<dbReference type="AlphaFoldDB" id="A0A6P2BQJ0"/>
<dbReference type="EMBL" id="RPFW01000007">
    <property type="protein sequence ID" value="TVZ01359.1"/>
    <property type="molecule type" value="Genomic_DNA"/>
</dbReference>
<comment type="caution">
    <text evidence="2">The sequence shown here is derived from an EMBL/GenBank/DDBJ whole genome shotgun (WGS) entry which is preliminary data.</text>
</comment>
<feature type="compositionally biased region" description="Gly residues" evidence="1">
    <location>
        <begin position="155"/>
        <end position="167"/>
    </location>
</feature>
<evidence type="ECO:0000313" key="2">
    <source>
        <dbReference type="EMBL" id="TVZ01359.1"/>
    </source>
</evidence>
<feature type="region of interest" description="Disordered" evidence="1">
    <location>
        <begin position="131"/>
        <end position="168"/>
    </location>
</feature>
<evidence type="ECO:0008006" key="4">
    <source>
        <dbReference type="Google" id="ProtNLM"/>
    </source>
</evidence>
<dbReference type="InterPro" id="IPR036412">
    <property type="entry name" value="HAD-like_sf"/>
</dbReference>
<dbReference type="PROSITE" id="PS01228">
    <property type="entry name" value="COF_1"/>
    <property type="match status" value="1"/>
</dbReference>
<organism evidence="2 3">
    <name type="scientific">Trebonia kvetii</name>
    <dbReference type="NCBI Taxonomy" id="2480626"/>
    <lineage>
        <taxon>Bacteria</taxon>
        <taxon>Bacillati</taxon>
        <taxon>Actinomycetota</taxon>
        <taxon>Actinomycetes</taxon>
        <taxon>Streptosporangiales</taxon>
        <taxon>Treboniaceae</taxon>
        <taxon>Trebonia</taxon>
    </lineage>
</organism>
<evidence type="ECO:0000256" key="1">
    <source>
        <dbReference type="SAM" id="MobiDB-lite"/>
    </source>
</evidence>
<proteinExistence type="predicted"/>
<dbReference type="Pfam" id="PF13242">
    <property type="entry name" value="Hydrolase_like"/>
    <property type="match status" value="1"/>
</dbReference>